<evidence type="ECO:0000313" key="2">
    <source>
        <dbReference type="EMBL" id="TVY85652.1"/>
    </source>
</evidence>
<dbReference type="AlphaFoldDB" id="A0A559LY77"/>
<evidence type="ECO:0000256" key="1">
    <source>
        <dbReference type="SAM" id="MobiDB-lite"/>
    </source>
</evidence>
<comment type="caution">
    <text evidence="2">The sequence shown here is derived from an EMBL/GenBank/DDBJ whole genome shotgun (WGS) entry which is preliminary data.</text>
</comment>
<reference evidence="2 3" key="1">
    <citation type="submission" date="2018-05" db="EMBL/GenBank/DDBJ databases">
        <title>Genome sequencing and assembly of the regulated plant pathogen Lachnellula willkommii and related sister species for the development of diagnostic species identification markers.</title>
        <authorList>
            <person name="Giroux E."/>
            <person name="Bilodeau G."/>
        </authorList>
    </citation>
    <scope>NUCLEOTIDE SEQUENCE [LARGE SCALE GENOMIC DNA]</scope>
    <source>
        <strain evidence="2 3">CBS 172.35</strain>
    </source>
</reference>
<accession>A0A559LY77</accession>
<organism evidence="2 3">
    <name type="scientific">Lachnellula willkommii</name>
    <dbReference type="NCBI Taxonomy" id="215461"/>
    <lineage>
        <taxon>Eukaryota</taxon>
        <taxon>Fungi</taxon>
        <taxon>Dikarya</taxon>
        <taxon>Ascomycota</taxon>
        <taxon>Pezizomycotina</taxon>
        <taxon>Leotiomycetes</taxon>
        <taxon>Helotiales</taxon>
        <taxon>Lachnaceae</taxon>
        <taxon>Lachnellula</taxon>
    </lineage>
</organism>
<sequence length="62" mass="6865">MVGPPRLLTAPAPHEPAPPLLHPPMPRRAARARTDREPAVPGHRMRRRDLRRERGAAGEHGA</sequence>
<feature type="compositionally biased region" description="Pro residues" evidence="1">
    <location>
        <begin position="13"/>
        <end position="26"/>
    </location>
</feature>
<keyword evidence="3" id="KW-1185">Reference proteome</keyword>
<feature type="non-terminal residue" evidence="2">
    <location>
        <position position="62"/>
    </location>
</feature>
<evidence type="ECO:0000313" key="3">
    <source>
        <dbReference type="Proteomes" id="UP000315522"/>
    </source>
</evidence>
<protein>
    <submittedName>
        <fullName evidence="2">Uncharacterized protein</fullName>
    </submittedName>
</protein>
<feature type="compositionally biased region" description="Basic and acidic residues" evidence="1">
    <location>
        <begin position="50"/>
        <end position="62"/>
    </location>
</feature>
<dbReference type="EMBL" id="QGML01007179">
    <property type="protein sequence ID" value="TVY85652.1"/>
    <property type="molecule type" value="Genomic_DNA"/>
</dbReference>
<feature type="region of interest" description="Disordered" evidence="1">
    <location>
        <begin position="1"/>
        <end position="62"/>
    </location>
</feature>
<proteinExistence type="predicted"/>
<name>A0A559LY77_9HELO</name>
<dbReference type="Proteomes" id="UP000315522">
    <property type="component" value="Unassembled WGS sequence"/>
</dbReference>
<gene>
    <name evidence="2" type="ORF">LAWI1_G008991</name>
</gene>